<evidence type="ECO:0008006" key="3">
    <source>
        <dbReference type="Google" id="ProtNLM"/>
    </source>
</evidence>
<dbReference type="AlphaFoldDB" id="A0A1L8WRM3"/>
<dbReference type="Proteomes" id="UP000182152">
    <property type="component" value="Unassembled WGS sequence"/>
</dbReference>
<sequence length="44" mass="4898">MNISIGVDVGTTQIKAVAFNDQTEVIASSYFFNPMIQETREMAE</sequence>
<gene>
    <name evidence="1" type="ORF">RV14_GL000892</name>
</gene>
<accession>A0A1L8WRM3</accession>
<dbReference type="EMBL" id="JXLB01000002">
    <property type="protein sequence ID" value="OJG83658.1"/>
    <property type="molecule type" value="Genomic_DNA"/>
</dbReference>
<protein>
    <recommendedName>
        <fullName evidence="3">Carbohydrate kinase FGGY N-terminal domain-containing protein</fullName>
    </recommendedName>
</protein>
<dbReference type="InterPro" id="IPR043129">
    <property type="entry name" value="ATPase_NBD"/>
</dbReference>
<dbReference type="STRING" id="150033.RV14_GL000892"/>
<name>A0A1L8WRM3_9ENTE</name>
<organism evidence="1 2">
    <name type="scientific">Enterococcus ratti</name>
    <dbReference type="NCBI Taxonomy" id="150033"/>
    <lineage>
        <taxon>Bacteria</taxon>
        <taxon>Bacillati</taxon>
        <taxon>Bacillota</taxon>
        <taxon>Bacilli</taxon>
        <taxon>Lactobacillales</taxon>
        <taxon>Enterococcaceae</taxon>
        <taxon>Enterococcus</taxon>
    </lineage>
</organism>
<comment type="caution">
    <text evidence="1">The sequence shown here is derived from an EMBL/GenBank/DDBJ whole genome shotgun (WGS) entry which is preliminary data.</text>
</comment>
<evidence type="ECO:0000313" key="2">
    <source>
        <dbReference type="Proteomes" id="UP000182152"/>
    </source>
</evidence>
<evidence type="ECO:0000313" key="1">
    <source>
        <dbReference type="EMBL" id="OJG83658.1"/>
    </source>
</evidence>
<reference evidence="1 2" key="1">
    <citation type="submission" date="2014-12" db="EMBL/GenBank/DDBJ databases">
        <title>Draft genome sequences of 29 type strains of Enterococci.</title>
        <authorList>
            <person name="Zhong Z."/>
            <person name="Sun Z."/>
            <person name="Liu W."/>
            <person name="Zhang W."/>
            <person name="Zhang H."/>
        </authorList>
    </citation>
    <scope>NUCLEOTIDE SEQUENCE [LARGE SCALE GENOMIC DNA]</scope>
    <source>
        <strain evidence="1 2">DSM 15687</strain>
    </source>
</reference>
<keyword evidence="2" id="KW-1185">Reference proteome</keyword>
<proteinExistence type="predicted"/>
<dbReference type="SUPFAM" id="SSF53067">
    <property type="entry name" value="Actin-like ATPase domain"/>
    <property type="match status" value="1"/>
</dbReference>
<dbReference type="Gene3D" id="3.30.420.40">
    <property type="match status" value="1"/>
</dbReference>